<name>A0A5B6UWI4_9ROSI</name>
<dbReference type="InterPro" id="IPR012337">
    <property type="entry name" value="RNaseH-like_sf"/>
</dbReference>
<dbReference type="Gene3D" id="3.30.420.10">
    <property type="entry name" value="Ribonuclease H-like superfamily/Ribonuclease H"/>
    <property type="match status" value="1"/>
</dbReference>
<dbReference type="OrthoDB" id="1000370at2759"/>
<reference evidence="5" key="1">
    <citation type="journal article" date="2019" name="Plant Biotechnol. J.">
        <title>Genome sequencing of the Australian wild diploid species Gossypium australe highlights disease resistance and delayed gland morphogenesis.</title>
        <authorList>
            <person name="Cai Y."/>
            <person name="Cai X."/>
            <person name="Wang Q."/>
            <person name="Wang P."/>
            <person name="Zhang Y."/>
            <person name="Cai C."/>
            <person name="Xu Y."/>
            <person name="Wang K."/>
            <person name="Zhou Z."/>
            <person name="Wang C."/>
            <person name="Geng S."/>
            <person name="Li B."/>
            <person name="Dong Q."/>
            <person name="Hou Y."/>
            <person name="Wang H."/>
            <person name="Ai P."/>
            <person name="Liu Z."/>
            <person name="Yi F."/>
            <person name="Sun M."/>
            <person name="An G."/>
            <person name="Cheng J."/>
            <person name="Zhang Y."/>
            <person name="Shi Q."/>
            <person name="Xie Y."/>
            <person name="Shi X."/>
            <person name="Chang Y."/>
            <person name="Huang F."/>
            <person name="Chen Y."/>
            <person name="Hong S."/>
            <person name="Mi L."/>
            <person name="Sun Q."/>
            <person name="Zhang L."/>
            <person name="Zhou B."/>
            <person name="Peng R."/>
            <person name="Zhang X."/>
            <person name="Liu F."/>
        </authorList>
    </citation>
    <scope>NUCLEOTIDE SEQUENCE [LARGE SCALE GENOMIC DNA]</scope>
    <source>
        <strain evidence="5">cv. PA1801</strain>
    </source>
</reference>
<evidence type="ECO:0000259" key="2">
    <source>
        <dbReference type="Pfam" id="PF13456"/>
    </source>
</evidence>
<keyword evidence="5" id="KW-1185">Reference proteome</keyword>
<evidence type="ECO:0000259" key="1">
    <source>
        <dbReference type="Pfam" id="PF00078"/>
    </source>
</evidence>
<evidence type="ECO:0000313" key="5">
    <source>
        <dbReference type="Proteomes" id="UP000325315"/>
    </source>
</evidence>
<dbReference type="PANTHER" id="PTHR46890:SF48">
    <property type="entry name" value="RNA-DIRECTED DNA POLYMERASE"/>
    <property type="match status" value="1"/>
</dbReference>
<dbReference type="GO" id="GO:0003676">
    <property type="term" value="F:nucleic acid binding"/>
    <property type="evidence" value="ECO:0007669"/>
    <property type="project" value="InterPro"/>
</dbReference>
<proteinExistence type="predicted"/>
<dbReference type="CDD" id="cd06222">
    <property type="entry name" value="RNase_H_like"/>
    <property type="match status" value="1"/>
</dbReference>
<dbReference type="InterPro" id="IPR044730">
    <property type="entry name" value="RNase_H-like_dom_plant"/>
</dbReference>
<evidence type="ECO:0000259" key="3">
    <source>
        <dbReference type="Pfam" id="PF13966"/>
    </source>
</evidence>
<gene>
    <name evidence="4" type="ORF">EPI10_028665</name>
</gene>
<dbReference type="InterPro" id="IPR036691">
    <property type="entry name" value="Endo/exonu/phosph_ase_sf"/>
</dbReference>
<dbReference type="Pfam" id="PF13456">
    <property type="entry name" value="RVT_3"/>
    <property type="match status" value="1"/>
</dbReference>
<evidence type="ECO:0000313" key="4">
    <source>
        <dbReference type="EMBL" id="KAA3462149.1"/>
    </source>
</evidence>
<dbReference type="InterPro" id="IPR036397">
    <property type="entry name" value="RNaseH_sf"/>
</dbReference>
<feature type="domain" description="Reverse transcriptase" evidence="1">
    <location>
        <begin position="396"/>
        <end position="628"/>
    </location>
</feature>
<dbReference type="Gene3D" id="3.60.10.10">
    <property type="entry name" value="Endonuclease/exonuclease/phosphatase"/>
    <property type="match status" value="1"/>
</dbReference>
<comment type="caution">
    <text evidence="4">The sequence shown here is derived from an EMBL/GenBank/DDBJ whole genome shotgun (WGS) entry which is preliminary data.</text>
</comment>
<feature type="domain" description="RNase H type-1" evidence="2">
    <location>
        <begin position="925"/>
        <end position="1045"/>
    </location>
</feature>
<sequence length="1076" mass="123990">MERVRRSYGFLNGLEVDPEGTKGGLSLAWKENTSISVQSFSRRHIDAIVEDQNTDQKWRFTGFYGSPYANDREESWQLLKSLHSVDEQSWFVCGDFNEILYGFEKKGGLPREEKRMEDFRNTLQECQLFDIGFSGRWFTWERGNLPETNIRERLDRGVANTNWISMFPDAKIRHLVHSTSDHCPLLISTENEECQKRSETFRFEAWWVLEETFEAEVKSIWEANPGDLMKKFEDLKQGLKRWATRIGTARNRKKKALTSKLANLMDAERNDDNLAEMIDTKVQLNFEIDKDESYWEQRARVNWLKMGDRNTAFFHSMATQRRKKNFIQKLQNNEGRETGDQQEMAETARSALASKGATKAPGEDGFPAIFFQKLWHIVGEEVSTYCLEQLNRGMEVIVDRFKGVLERCIDKAQSAFVPGRLISDNVLVAYELLHTLKRKRWGTKGLMAVKLDMSRAYDRVEWGFLEKMMSKMGFNPNWIHLIMKCISIVSYSVVLNNQAGSLFSPTRGLRQGDPLSPFLFLICGEGLSSLIRMAQQEEKLKGVKASRSGPQISHLLFADDCITFGEATERGAGLLKQILQEYRRYSGQIVNFEKSTVFFSSNTGYEKKRMVSQLLGVRSSNDPESYLGLPKWWATAKGVFTGARGISFVFQKNMVEWVFAAKGLLENGLCWRVGKGDQISIWEDRWITGGEIINSRNGGENTEIKLVADLIEVSTRRWKREVIENTFPEHIALKIKQIPLAEEAHKTLRFGAENIPRNLQKLWNLQLPSKLLITIWCISWNFLPNFKNLSLRRVVSDSTCPRCQVAEEDCDHTFRQCPVSIETWRLLNLSWVINPNINDIWDWLTWMFDKGNNMQCRVVCYAIWYMWNSRNQYIHERKTITGRELSTKIQSYIAKLDRVRERELTDDDNTSLRQQRQGTEATILFDAAFDSKNATSASGLVVMGANNEWLASKSIIHSEITSPFMAEAHAGLQAVKLGISLGFKSITILGDSKTTINKCNSTDRDKSVLGAVIRDIQNLKKSFRESLFSFINRRHNSEAHTIATETLRTGEEIYLEERSFSNHQRRRKVNGDRNPD</sequence>
<dbReference type="AlphaFoldDB" id="A0A5B6UWI4"/>
<keyword evidence="4" id="KW-0808">Transferase</keyword>
<dbReference type="PANTHER" id="PTHR46890">
    <property type="entry name" value="NON-LTR RETROLELEMENT REVERSE TRANSCRIPTASE-LIKE PROTEIN-RELATED"/>
    <property type="match status" value="1"/>
</dbReference>
<keyword evidence="4" id="KW-0548">Nucleotidyltransferase</keyword>
<protein>
    <submittedName>
        <fullName evidence="4">Reverse transcriptase</fullName>
    </submittedName>
</protein>
<dbReference type="SUPFAM" id="SSF56672">
    <property type="entry name" value="DNA/RNA polymerases"/>
    <property type="match status" value="1"/>
</dbReference>
<dbReference type="InterPro" id="IPR043502">
    <property type="entry name" value="DNA/RNA_pol_sf"/>
</dbReference>
<keyword evidence="4" id="KW-0695">RNA-directed DNA polymerase</keyword>
<organism evidence="4 5">
    <name type="scientific">Gossypium australe</name>
    <dbReference type="NCBI Taxonomy" id="47621"/>
    <lineage>
        <taxon>Eukaryota</taxon>
        <taxon>Viridiplantae</taxon>
        <taxon>Streptophyta</taxon>
        <taxon>Embryophyta</taxon>
        <taxon>Tracheophyta</taxon>
        <taxon>Spermatophyta</taxon>
        <taxon>Magnoliopsida</taxon>
        <taxon>eudicotyledons</taxon>
        <taxon>Gunneridae</taxon>
        <taxon>Pentapetalae</taxon>
        <taxon>rosids</taxon>
        <taxon>malvids</taxon>
        <taxon>Malvales</taxon>
        <taxon>Malvaceae</taxon>
        <taxon>Malvoideae</taxon>
        <taxon>Gossypium</taxon>
    </lineage>
</organism>
<dbReference type="SUPFAM" id="SSF53098">
    <property type="entry name" value="Ribonuclease H-like"/>
    <property type="match status" value="1"/>
</dbReference>
<accession>A0A5B6UWI4</accession>
<dbReference type="InterPro" id="IPR052343">
    <property type="entry name" value="Retrotransposon-Effector_Assoc"/>
</dbReference>
<feature type="domain" description="Reverse transcriptase zinc-binding" evidence="3">
    <location>
        <begin position="746"/>
        <end position="824"/>
    </location>
</feature>
<dbReference type="Pfam" id="PF13966">
    <property type="entry name" value="zf-RVT"/>
    <property type="match status" value="1"/>
</dbReference>
<dbReference type="SUPFAM" id="SSF56219">
    <property type="entry name" value="DNase I-like"/>
    <property type="match status" value="1"/>
</dbReference>
<dbReference type="InterPro" id="IPR002156">
    <property type="entry name" value="RNaseH_domain"/>
</dbReference>
<dbReference type="InterPro" id="IPR000477">
    <property type="entry name" value="RT_dom"/>
</dbReference>
<dbReference type="GO" id="GO:0003964">
    <property type="term" value="F:RNA-directed DNA polymerase activity"/>
    <property type="evidence" value="ECO:0007669"/>
    <property type="project" value="UniProtKB-KW"/>
</dbReference>
<dbReference type="Proteomes" id="UP000325315">
    <property type="component" value="Unassembled WGS sequence"/>
</dbReference>
<dbReference type="CDD" id="cd01650">
    <property type="entry name" value="RT_nLTR_like"/>
    <property type="match status" value="1"/>
</dbReference>
<dbReference type="Pfam" id="PF00078">
    <property type="entry name" value="RVT_1"/>
    <property type="match status" value="1"/>
</dbReference>
<dbReference type="InterPro" id="IPR026960">
    <property type="entry name" value="RVT-Znf"/>
</dbReference>
<dbReference type="EMBL" id="SMMG02000009">
    <property type="protein sequence ID" value="KAA3462149.1"/>
    <property type="molecule type" value="Genomic_DNA"/>
</dbReference>
<dbReference type="GO" id="GO:0004523">
    <property type="term" value="F:RNA-DNA hybrid ribonuclease activity"/>
    <property type="evidence" value="ECO:0007669"/>
    <property type="project" value="InterPro"/>
</dbReference>